<accession>A0A8D5UE41</accession>
<reference evidence="2" key="2">
    <citation type="journal article" date="2021" name="Microbiol. Resour. Announc.">
        <title>Complete Genome Sequence of Polycladomyces abyssicola JIR-001T, Isolated from Hemipelagic Sediment in Deep Seawater.</title>
        <authorList>
            <person name="Tsubouchi T."/>
            <person name="Kaneko Y."/>
        </authorList>
    </citation>
    <scope>NUCLEOTIDE SEQUENCE</scope>
    <source>
        <strain evidence="2">JIR-001</strain>
    </source>
</reference>
<evidence type="ECO:0000313" key="2">
    <source>
        <dbReference type="EMBL" id="BCU81746.1"/>
    </source>
</evidence>
<dbReference type="InterPro" id="IPR052698">
    <property type="entry name" value="MoCofactor_Util/Proc"/>
</dbReference>
<reference evidence="2" key="1">
    <citation type="journal article" date="2013" name="Int. J. Syst. Evol. Microbiol.">
        <title>Polycladomyces abyssicola gen. nov., sp. nov., a thermophilic filamentous bacterium isolated from hemipelagic sediment.</title>
        <authorList>
            <person name="Tsubouchi T."/>
            <person name="Shimane Y."/>
            <person name="Mori K."/>
            <person name="Usui K."/>
            <person name="Hiraki T."/>
            <person name="Tame A."/>
            <person name="Uematsu K."/>
            <person name="Maruyama T."/>
            <person name="Hatada Y."/>
        </authorList>
    </citation>
    <scope>NUCLEOTIDE SEQUENCE</scope>
    <source>
        <strain evidence="2">JIR-001</strain>
    </source>
</reference>
<gene>
    <name evidence="2" type="ORF">JIR001_15290</name>
</gene>
<dbReference type="Pfam" id="PF13478">
    <property type="entry name" value="XdhC_C"/>
    <property type="match status" value="1"/>
</dbReference>
<dbReference type="Proteomes" id="UP000677436">
    <property type="component" value="Chromosome"/>
</dbReference>
<dbReference type="InterPro" id="IPR027051">
    <property type="entry name" value="XdhC_Rossmann_dom"/>
</dbReference>
<dbReference type="PANTHER" id="PTHR30388">
    <property type="entry name" value="ALDEHYDE OXIDOREDUCTASE MOLYBDENUM COFACTOR ASSEMBLY PROTEIN"/>
    <property type="match status" value="1"/>
</dbReference>
<proteinExistence type="predicted"/>
<dbReference type="EMBL" id="AP024601">
    <property type="protein sequence ID" value="BCU81746.1"/>
    <property type="molecule type" value="Genomic_DNA"/>
</dbReference>
<keyword evidence="3" id="KW-1185">Reference proteome</keyword>
<feature type="domain" description="XdhC Rossmann" evidence="1">
    <location>
        <begin position="112"/>
        <end position="255"/>
    </location>
</feature>
<sequence>MNVRNENGRRNPGKDPFAAWTECLKEEQAAVLCTLLAFSPSPDLPSGVRLFIPENGEPLGDLGDEALNRLAVEWARKKLDTLHPQSETCIFSLPGGRQAEVFVDVNLPPSELMIFGAGHDAIPLVKLAVQSGFKTTVVDPRPAYATEDRFPGARIILADAGLWEERVIIGKRTYVVVMNHHLERDRVAIRLALNSPAPYVGVLGPRSRCQRMLEALEKEGVTFGEEKLARMYNPVGLDIGAETPQEVAISILSEILAFRKGCAGGFLRGRDNIHQPVRK</sequence>
<protein>
    <recommendedName>
        <fullName evidence="1">XdhC Rossmann domain-containing protein</fullName>
    </recommendedName>
</protein>
<name>A0A8D5UE41_9BACL</name>
<dbReference type="AlphaFoldDB" id="A0A8D5UE41"/>
<dbReference type="Gene3D" id="3.40.50.720">
    <property type="entry name" value="NAD(P)-binding Rossmann-like Domain"/>
    <property type="match status" value="1"/>
</dbReference>
<dbReference type="KEGG" id="pabs:JIR001_15290"/>
<organism evidence="2 3">
    <name type="scientific">Polycladomyces abyssicola</name>
    <dbReference type="NCBI Taxonomy" id="1125966"/>
    <lineage>
        <taxon>Bacteria</taxon>
        <taxon>Bacillati</taxon>
        <taxon>Bacillota</taxon>
        <taxon>Bacilli</taxon>
        <taxon>Bacillales</taxon>
        <taxon>Thermoactinomycetaceae</taxon>
        <taxon>Polycladomyces</taxon>
    </lineage>
</organism>
<evidence type="ECO:0000313" key="3">
    <source>
        <dbReference type="Proteomes" id="UP000677436"/>
    </source>
</evidence>
<dbReference type="RefSeq" id="WP_212774918.1">
    <property type="nucleotide sequence ID" value="NZ_AP024601.1"/>
</dbReference>
<evidence type="ECO:0000259" key="1">
    <source>
        <dbReference type="Pfam" id="PF13478"/>
    </source>
</evidence>
<dbReference type="PANTHER" id="PTHR30388:SF6">
    <property type="entry name" value="XANTHINE DEHYDROGENASE SUBUNIT A-RELATED"/>
    <property type="match status" value="1"/>
</dbReference>